<dbReference type="PANTHER" id="PTHR30483">
    <property type="entry name" value="LEUCINE-SPECIFIC-BINDING PROTEIN"/>
    <property type="match status" value="1"/>
</dbReference>
<evidence type="ECO:0000313" key="7">
    <source>
        <dbReference type="Proteomes" id="UP000309061"/>
    </source>
</evidence>
<dbReference type="OrthoDB" id="7210494at2"/>
<comment type="similarity">
    <text evidence="1">Belongs to the leucine-binding protein family.</text>
</comment>
<name>A0A6B8KIV4_9HYPH</name>
<dbReference type="InterPro" id="IPR028081">
    <property type="entry name" value="Leu-bd"/>
</dbReference>
<evidence type="ECO:0000256" key="1">
    <source>
        <dbReference type="ARBA" id="ARBA00010062"/>
    </source>
</evidence>
<dbReference type="PROSITE" id="PS51257">
    <property type="entry name" value="PROKAR_LIPOPROTEIN"/>
    <property type="match status" value="1"/>
</dbReference>
<dbReference type="KEGG" id="mhey:H2LOC_012565"/>
<dbReference type="Proteomes" id="UP000309061">
    <property type="component" value="Chromosome"/>
</dbReference>
<evidence type="ECO:0000256" key="2">
    <source>
        <dbReference type="ARBA" id="ARBA00022729"/>
    </source>
</evidence>
<feature type="signal peptide" evidence="4">
    <location>
        <begin position="1"/>
        <end position="36"/>
    </location>
</feature>
<gene>
    <name evidence="6" type="ORF">H2LOC_012565</name>
</gene>
<dbReference type="PANTHER" id="PTHR30483:SF6">
    <property type="entry name" value="PERIPLASMIC BINDING PROTEIN OF ABC TRANSPORTER FOR NATURAL AMINO ACIDS"/>
    <property type="match status" value="1"/>
</dbReference>
<protein>
    <submittedName>
        <fullName evidence="6">ABC transporter substrate-binding protein</fullName>
    </submittedName>
</protein>
<sequence>MLETKRVSSWGAVGPRLRSGLSLFAALLLSACNPAAGPGIPGGRDLKLSAPNVGAPPGPASAEVTEQIGNGPIKIALIAPLTQASGPSVVGASLRNAAQLAYMDAGANDASILVKDDHSSPAGAAAAAQAAVDGGAEIILGPVSAANVKEASRVARAAGKPLIAFTTDSSAAARGSYLVSFLVESYVERIIAFAADRGKKSVAALIPDTDYGTIALAQFQQSAANHGLRVLTIERFKPGAAGEAIRRIASVADQIDTLFIFEQADAMGPIARDLTAANLDSNRVQILGTGLWNDPSVFKLPAMQGAWFSAPENGGFNAFASRYRAKFNTEPVRIASQAYDAVSLALALSRVQGSQRFAESVLTNPEGFKGADGLFRFRADGTNERGLSVLEISGGQAKVLAPAPKTLAGNGS</sequence>
<dbReference type="Gene3D" id="3.40.50.2300">
    <property type="match status" value="2"/>
</dbReference>
<keyword evidence="2 4" id="KW-0732">Signal</keyword>
<evidence type="ECO:0000256" key="4">
    <source>
        <dbReference type="SAM" id="SignalP"/>
    </source>
</evidence>
<dbReference type="EMBL" id="CP046052">
    <property type="protein sequence ID" value="QGM46458.1"/>
    <property type="molecule type" value="Genomic_DNA"/>
</dbReference>
<organism evidence="6 7">
    <name type="scientific">Methylocystis heyeri</name>
    <dbReference type="NCBI Taxonomy" id="391905"/>
    <lineage>
        <taxon>Bacteria</taxon>
        <taxon>Pseudomonadati</taxon>
        <taxon>Pseudomonadota</taxon>
        <taxon>Alphaproteobacteria</taxon>
        <taxon>Hyphomicrobiales</taxon>
        <taxon>Methylocystaceae</taxon>
        <taxon>Methylocystis</taxon>
    </lineage>
</organism>
<evidence type="ECO:0000313" key="6">
    <source>
        <dbReference type="EMBL" id="QGM46458.1"/>
    </source>
</evidence>
<proteinExistence type="inferred from homology"/>
<dbReference type="RefSeq" id="WP_136496695.1">
    <property type="nucleotide sequence ID" value="NZ_CP046052.1"/>
</dbReference>
<keyword evidence="3" id="KW-0029">Amino-acid transport</keyword>
<dbReference type="InterPro" id="IPR028082">
    <property type="entry name" value="Peripla_BP_I"/>
</dbReference>
<evidence type="ECO:0000256" key="3">
    <source>
        <dbReference type="ARBA" id="ARBA00022970"/>
    </source>
</evidence>
<dbReference type="InterPro" id="IPR051010">
    <property type="entry name" value="BCAA_transport"/>
</dbReference>
<evidence type="ECO:0000259" key="5">
    <source>
        <dbReference type="Pfam" id="PF13458"/>
    </source>
</evidence>
<feature type="chain" id="PRO_5025470213" evidence="4">
    <location>
        <begin position="37"/>
        <end position="412"/>
    </location>
</feature>
<keyword evidence="3" id="KW-0813">Transport</keyword>
<feature type="domain" description="Leucine-binding protein" evidence="5">
    <location>
        <begin position="72"/>
        <end position="395"/>
    </location>
</feature>
<dbReference type="CDD" id="cd06339">
    <property type="entry name" value="PBP1_YraM_LppC_lipoprotein-like"/>
    <property type="match status" value="1"/>
</dbReference>
<keyword evidence="7" id="KW-1185">Reference proteome</keyword>
<dbReference type="GO" id="GO:0006865">
    <property type="term" value="P:amino acid transport"/>
    <property type="evidence" value="ECO:0007669"/>
    <property type="project" value="UniProtKB-KW"/>
</dbReference>
<dbReference type="AlphaFoldDB" id="A0A6B8KIV4"/>
<reference evidence="6 7" key="1">
    <citation type="submission" date="2019-11" db="EMBL/GenBank/DDBJ databases">
        <title>The genome sequence of Methylocystis heyeri.</title>
        <authorList>
            <person name="Oshkin I.Y."/>
            <person name="Miroshnikov K."/>
            <person name="Dedysh S.N."/>
        </authorList>
    </citation>
    <scope>NUCLEOTIDE SEQUENCE [LARGE SCALE GENOMIC DNA]</scope>
    <source>
        <strain evidence="6 7">H2</strain>
    </source>
</reference>
<dbReference type="Pfam" id="PF13458">
    <property type="entry name" value="Peripla_BP_6"/>
    <property type="match status" value="1"/>
</dbReference>
<accession>A0A6B8KIV4</accession>
<dbReference type="SUPFAM" id="SSF53822">
    <property type="entry name" value="Periplasmic binding protein-like I"/>
    <property type="match status" value="1"/>
</dbReference>